<keyword evidence="3" id="KW-1185">Reference proteome</keyword>
<evidence type="ECO:0000313" key="3">
    <source>
        <dbReference type="Proteomes" id="UP000076079"/>
    </source>
</evidence>
<dbReference type="KEGG" id="abac:LuPra_01720"/>
<feature type="region of interest" description="Disordered" evidence="1">
    <location>
        <begin position="39"/>
        <end position="89"/>
    </location>
</feature>
<evidence type="ECO:0000313" key="2">
    <source>
        <dbReference type="EMBL" id="AMY08519.1"/>
    </source>
</evidence>
<protein>
    <submittedName>
        <fullName evidence="2">Uncharacterized protein</fullName>
    </submittedName>
</protein>
<organism evidence="2 3">
    <name type="scientific">Luteitalea pratensis</name>
    <dbReference type="NCBI Taxonomy" id="1855912"/>
    <lineage>
        <taxon>Bacteria</taxon>
        <taxon>Pseudomonadati</taxon>
        <taxon>Acidobacteriota</taxon>
        <taxon>Vicinamibacteria</taxon>
        <taxon>Vicinamibacterales</taxon>
        <taxon>Vicinamibacteraceae</taxon>
        <taxon>Luteitalea</taxon>
    </lineage>
</organism>
<accession>A0A143PL74</accession>
<reference evidence="3" key="2">
    <citation type="submission" date="2016-04" db="EMBL/GenBank/DDBJ databases">
        <title>First Complete Genome Sequence of a Subdivision 6 Acidobacterium.</title>
        <authorList>
            <person name="Huang S."/>
            <person name="Vieira S."/>
            <person name="Bunk B."/>
            <person name="Riedel T."/>
            <person name="Sproeer C."/>
            <person name="Overmann J."/>
        </authorList>
    </citation>
    <scope>NUCLEOTIDE SEQUENCE [LARGE SCALE GENOMIC DNA]</scope>
    <source>
        <strain evidence="3">DSM 100886 HEG_-6_39</strain>
    </source>
</reference>
<dbReference type="EMBL" id="CP015136">
    <property type="protein sequence ID" value="AMY08519.1"/>
    <property type="molecule type" value="Genomic_DNA"/>
</dbReference>
<reference evidence="2 3" key="1">
    <citation type="journal article" date="2016" name="Genome Announc.">
        <title>First Complete Genome Sequence of a Subdivision 6 Acidobacterium Strain.</title>
        <authorList>
            <person name="Huang S."/>
            <person name="Vieira S."/>
            <person name="Bunk B."/>
            <person name="Riedel T."/>
            <person name="Sproer C."/>
            <person name="Overmann J."/>
        </authorList>
    </citation>
    <scope>NUCLEOTIDE SEQUENCE [LARGE SCALE GENOMIC DNA]</scope>
    <source>
        <strain evidence="3">DSM 100886 HEG_-6_39</strain>
    </source>
</reference>
<proteinExistence type="predicted"/>
<feature type="compositionally biased region" description="Polar residues" evidence="1">
    <location>
        <begin position="39"/>
        <end position="73"/>
    </location>
</feature>
<dbReference type="Proteomes" id="UP000076079">
    <property type="component" value="Chromosome"/>
</dbReference>
<gene>
    <name evidence="2" type="ORF">LuPra_01720</name>
</gene>
<sequence>MAARRRQRLWAFSSPGADPSLYLCGSAYVVPDTRDVARSSTPAASTNRAELSIPSNGVPWTSSSAPRIPNNSPNLPPVGGAGGCQRRPPTRAPRGYFWGYSADWGYRCPGGIDNPPGASAPPRHVSRLRPHTIERALCWPILTASAPLAGHRVKGEARGPIGRPGLDVTSAHSRYEGATIEQLTASRELLNPLRWILREDQGEPADRQHDPLEWTRWV</sequence>
<name>A0A143PL74_LUTPR</name>
<evidence type="ECO:0000256" key="1">
    <source>
        <dbReference type="SAM" id="MobiDB-lite"/>
    </source>
</evidence>
<dbReference type="AlphaFoldDB" id="A0A143PL74"/>